<dbReference type="Proteomes" id="UP000006753">
    <property type="component" value="Unassembled WGS sequence"/>
</dbReference>
<protein>
    <submittedName>
        <fullName evidence="2">Uncharacterized protein</fullName>
    </submittedName>
</protein>
<organism evidence="2 3">
    <name type="scientific">Marssonina brunnea f. sp. multigermtubi (strain MB_m1)</name>
    <name type="common">Marssonina leaf spot fungus</name>
    <dbReference type="NCBI Taxonomy" id="1072389"/>
    <lineage>
        <taxon>Eukaryota</taxon>
        <taxon>Fungi</taxon>
        <taxon>Dikarya</taxon>
        <taxon>Ascomycota</taxon>
        <taxon>Pezizomycotina</taxon>
        <taxon>Leotiomycetes</taxon>
        <taxon>Helotiales</taxon>
        <taxon>Drepanopezizaceae</taxon>
        <taxon>Drepanopeziza</taxon>
    </lineage>
</organism>
<reference evidence="2 3" key="1">
    <citation type="journal article" date="2012" name="BMC Genomics">
        <title>Sequencing the genome of Marssonina brunnea reveals fungus-poplar co-evolution.</title>
        <authorList>
            <person name="Zhu S."/>
            <person name="Cao Y.-Z."/>
            <person name="Jiang C."/>
            <person name="Tan B.-Y."/>
            <person name="Wang Z."/>
            <person name="Feng S."/>
            <person name="Zhang L."/>
            <person name="Su X.-H."/>
            <person name="Brejova B."/>
            <person name="Vinar T."/>
            <person name="Xu M."/>
            <person name="Wang M.-X."/>
            <person name="Zhang S.-G."/>
            <person name="Huang M.-R."/>
            <person name="Wu R."/>
            <person name="Zhou Y."/>
        </authorList>
    </citation>
    <scope>NUCLEOTIDE SEQUENCE [LARGE SCALE GENOMIC DNA]</scope>
    <source>
        <strain evidence="2 3">MB_m1</strain>
    </source>
</reference>
<gene>
    <name evidence="2" type="ORF">MBM_02871</name>
</gene>
<dbReference type="EMBL" id="JH921432">
    <property type="protein sequence ID" value="EKD18629.1"/>
    <property type="molecule type" value="Genomic_DNA"/>
</dbReference>
<keyword evidence="3" id="KW-1185">Reference proteome</keyword>
<feature type="region of interest" description="Disordered" evidence="1">
    <location>
        <begin position="284"/>
        <end position="357"/>
    </location>
</feature>
<feature type="region of interest" description="Disordered" evidence="1">
    <location>
        <begin position="188"/>
        <end position="213"/>
    </location>
</feature>
<accession>K1Y0J1</accession>
<sequence>MPTFSCSSANHAPVAGLGSEFDRSWRQAGPTKEEIWVGKSREQKWTDLGSRTCNPRRTPVVHATGSKGQGLDSAGDRRNTAGSAEVKQGDIASSRAVAGCRPNSSCPKNRPMAIISSVLGIGRSLSTSLVSPFAPVAAVVRHPQHPPKSTNDCLLVSSVSLDPQQPQQLRNSKCRMHMRAQYLIRNQPTTSGQEQRQTYGVQSSGTKRRTAQQAISDPMVIRMFDAVSKEGKLNRCISAMIDGKIRVYLYSTLTQKTSPHLQRTRFLPSASKTSSLRSTSTLYYPQASQNSAARPQPPPKHQSPCVSKRQRTTHPPPPWQSQSPSRSSATAAATAAKRSTMETTSCAAGARTPTASE</sequence>
<evidence type="ECO:0000313" key="2">
    <source>
        <dbReference type="EMBL" id="EKD18629.1"/>
    </source>
</evidence>
<feature type="compositionally biased region" description="Low complexity" evidence="1">
    <location>
        <begin position="320"/>
        <end position="338"/>
    </location>
</feature>
<evidence type="ECO:0000256" key="1">
    <source>
        <dbReference type="SAM" id="MobiDB-lite"/>
    </source>
</evidence>
<name>K1Y0J1_MARBU</name>
<evidence type="ECO:0000313" key="3">
    <source>
        <dbReference type="Proteomes" id="UP000006753"/>
    </source>
</evidence>
<dbReference type="InParanoid" id="K1Y0J1"/>
<feature type="region of interest" description="Disordered" evidence="1">
    <location>
        <begin position="46"/>
        <end position="88"/>
    </location>
</feature>
<dbReference type="AlphaFoldDB" id="K1Y0J1"/>
<dbReference type="HOGENOM" id="CLU_776285_0_0_1"/>
<proteinExistence type="predicted"/>
<dbReference type="KEGG" id="mbe:MBM_02871"/>